<accession>A0AAD7AHP7</accession>
<keyword evidence="4" id="KW-1185">Reference proteome</keyword>
<dbReference type="SMART" id="SM00174">
    <property type="entry name" value="RHO"/>
    <property type="match status" value="1"/>
</dbReference>
<name>A0AAD7AHP7_9AGAR</name>
<comment type="caution">
    <text evidence="3">The sequence shown here is derived from an EMBL/GenBank/DDBJ whole genome shotgun (WGS) entry which is preliminary data.</text>
</comment>
<evidence type="ECO:0000313" key="4">
    <source>
        <dbReference type="Proteomes" id="UP001218218"/>
    </source>
</evidence>
<protein>
    <submittedName>
        <fullName evidence="3">Uncharacterized protein</fullName>
    </submittedName>
</protein>
<keyword evidence="1" id="KW-0547">Nucleotide-binding</keyword>
<organism evidence="3 4">
    <name type="scientific">Mycena albidolilacea</name>
    <dbReference type="NCBI Taxonomy" id="1033008"/>
    <lineage>
        <taxon>Eukaryota</taxon>
        <taxon>Fungi</taxon>
        <taxon>Dikarya</taxon>
        <taxon>Basidiomycota</taxon>
        <taxon>Agaricomycotina</taxon>
        <taxon>Agaricomycetes</taxon>
        <taxon>Agaricomycetidae</taxon>
        <taxon>Agaricales</taxon>
        <taxon>Marasmiineae</taxon>
        <taxon>Mycenaceae</taxon>
        <taxon>Mycena</taxon>
    </lineage>
</organism>
<reference evidence="3" key="1">
    <citation type="submission" date="2023-03" db="EMBL/GenBank/DDBJ databases">
        <title>Massive genome expansion in bonnet fungi (Mycena s.s.) driven by repeated elements and novel gene families across ecological guilds.</title>
        <authorList>
            <consortium name="Lawrence Berkeley National Laboratory"/>
            <person name="Harder C.B."/>
            <person name="Miyauchi S."/>
            <person name="Viragh M."/>
            <person name="Kuo A."/>
            <person name="Thoen E."/>
            <person name="Andreopoulos B."/>
            <person name="Lu D."/>
            <person name="Skrede I."/>
            <person name="Drula E."/>
            <person name="Henrissat B."/>
            <person name="Morin E."/>
            <person name="Kohler A."/>
            <person name="Barry K."/>
            <person name="LaButti K."/>
            <person name="Morin E."/>
            <person name="Salamov A."/>
            <person name="Lipzen A."/>
            <person name="Mereny Z."/>
            <person name="Hegedus B."/>
            <person name="Baldrian P."/>
            <person name="Stursova M."/>
            <person name="Weitz H."/>
            <person name="Taylor A."/>
            <person name="Grigoriev I.V."/>
            <person name="Nagy L.G."/>
            <person name="Martin F."/>
            <person name="Kauserud H."/>
        </authorList>
    </citation>
    <scope>NUCLEOTIDE SEQUENCE</scope>
    <source>
        <strain evidence="3">CBHHK002</strain>
    </source>
</reference>
<dbReference type="InterPro" id="IPR027417">
    <property type="entry name" value="P-loop_NTPase"/>
</dbReference>
<dbReference type="Gene3D" id="3.40.50.300">
    <property type="entry name" value="P-loop containing nucleotide triphosphate hydrolases"/>
    <property type="match status" value="1"/>
</dbReference>
<dbReference type="Proteomes" id="UP001218218">
    <property type="component" value="Unassembled WGS sequence"/>
</dbReference>
<dbReference type="PANTHER" id="PTHR24072">
    <property type="entry name" value="RHO FAMILY GTPASE"/>
    <property type="match status" value="1"/>
</dbReference>
<feature type="non-terminal residue" evidence="3">
    <location>
        <position position="1"/>
    </location>
</feature>
<gene>
    <name evidence="3" type="ORF">DFH08DRAFT_845317</name>
</gene>
<evidence type="ECO:0000313" key="3">
    <source>
        <dbReference type="EMBL" id="KAJ7359177.1"/>
    </source>
</evidence>
<dbReference type="AlphaFoldDB" id="A0AAD7AHP7"/>
<dbReference type="SUPFAM" id="SSF52540">
    <property type="entry name" value="P-loop containing nucleoside triphosphate hydrolases"/>
    <property type="match status" value="1"/>
</dbReference>
<dbReference type="EMBL" id="JARIHO010000006">
    <property type="protein sequence ID" value="KAJ7359177.1"/>
    <property type="molecule type" value="Genomic_DNA"/>
</dbReference>
<dbReference type="Pfam" id="PF00071">
    <property type="entry name" value="Ras"/>
    <property type="match status" value="1"/>
</dbReference>
<dbReference type="GO" id="GO:0005525">
    <property type="term" value="F:GTP binding"/>
    <property type="evidence" value="ECO:0007669"/>
    <property type="project" value="UniProtKB-KW"/>
</dbReference>
<evidence type="ECO:0000256" key="2">
    <source>
        <dbReference type="ARBA" id="ARBA00023134"/>
    </source>
</evidence>
<evidence type="ECO:0000256" key="1">
    <source>
        <dbReference type="ARBA" id="ARBA00022741"/>
    </source>
</evidence>
<dbReference type="GO" id="GO:0003924">
    <property type="term" value="F:GTPase activity"/>
    <property type="evidence" value="ECO:0007669"/>
    <property type="project" value="InterPro"/>
</dbReference>
<dbReference type="InterPro" id="IPR003578">
    <property type="entry name" value="Small_GTPase_Rho"/>
</dbReference>
<dbReference type="GO" id="GO:0007264">
    <property type="term" value="P:small GTPase-mediated signal transduction"/>
    <property type="evidence" value="ECO:0007669"/>
    <property type="project" value="InterPro"/>
</dbReference>
<sequence>MASRTAAPLCPHAAVHRGIDLRADEQTVQNMARGGQLPVTTAQGEKMARDVGAAKYVECSTKTLEGVMSVFDEAVAQPTIIHQ</sequence>
<keyword evidence="2" id="KW-0342">GTP-binding</keyword>
<proteinExistence type="predicted"/>
<dbReference type="InterPro" id="IPR001806">
    <property type="entry name" value="Small_GTPase"/>
</dbReference>